<evidence type="ECO:0000313" key="3">
    <source>
        <dbReference type="Proteomes" id="UP001172101"/>
    </source>
</evidence>
<accession>A0AA40DN02</accession>
<evidence type="ECO:0000313" key="2">
    <source>
        <dbReference type="EMBL" id="KAK0709699.1"/>
    </source>
</evidence>
<dbReference type="AlphaFoldDB" id="A0AA40DN02"/>
<reference evidence="2" key="1">
    <citation type="submission" date="2023-06" db="EMBL/GenBank/DDBJ databases">
        <title>Genome-scale phylogeny and comparative genomics of the fungal order Sordariales.</title>
        <authorList>
            <consortium name="Lawrence Berkeley National Laboratory"/>
            <person name="Hensen N."/>
            <person name="Bonometti L."/>
            <person name="Westerberg I."/>
            <person name="Brannstrom I.O."/>
            <person name="Guillou S."/>
            <person name="Cros-Aarteil S."/>
            <person name="Calhoun S."/>
            <person name="Haridas S."/>
            <person name="Kuo A."/>
            <person name="Mondo S."/>
            <person name="Pangilinan J."/>
            <person name="Riley R."/>
            <person name="LaButti K."/>
            <person name="Andreopoulos B."/>
            <person name="Lipzen A."/>
            <person name="Chen C."/>
            <person name="Yanf M."/>
            <person name="Daum C."/>
            <person name="Ng V."/>
            <person name="Clum A."/>
            <person name="Steindorff A."/>
            <person name="Ohm R."/>
            <person name="Martin F."/>
            <person name="Silar P."/>
            <person name="Natvig D."/>
            <person name="Lalanne C."/>
            <person name="Gautier V."/>
            <person name="Ament-velasquez S.L."/>
            <person name="Kruys A."/>
            <person name="Hutchinson M.I."/>
            <person name="Powell A.J."/>
            <person name="Barry K."/>
            <person name="Miller A.N."/>
            <person name="Grigoriev I.V."/>
            <person name="Debuchy R."/>
            <person name="Gladieux P."/>
            <person name="Thoren M.H."/>
            <person name="Johannesson H."/>
        </authorList>
    </citation>
    <scope>NUCLEOTIDE SEQUENCE</scope>
    <source>
        <strain evidence="2">SMH2392-1A</strain>
    </source>
</reference>
<protein>
    <recommendedName>
        <fullName evidence="4">Secreted protein</fullName>
    </recommendedName>
</protein>
<keyword evidence="3" id="KW-1185">Reference proteome</keyword>
<gene>
    <name evidence="2" type="ORF">B0T26DRAFT_722597</name>
</gene>
<evidence type="ECO:0008006" key="4">
    <source>
        <dbReference type="Google" id="ProtNLM"/>
    </source>
</evidence>
<proteinExistence type="predicted"/>
<dbReference type="GeneID" id="85325868"/>
<feature type="chain" id="PRO_5041251096" description="Secreted protein" evidence="1">
    <location>
        <begin position="24"/>
        <end position="81"/>
    </location>
</feature>
<dbReference type="Proteomes" id="UP001172101">
    <property type="component" value="Unassembled WGS sequence"/>
</dbReference>
<name>A0AA40DN02_9PEZI</name>
<sequence length="81" mass="9179">MGLLPPSTTLVDLLFSLFMICYGTCRLMEAKRIDCLHRPELAPLPFRGVTDAVHRHGAKGQRMFLFVASREGRVCTCTRIR</sequence>
<dbReference type="EMBL" id="JAUIRO010000006">
    <property type="protein sequence ID" value="KAK0709699.1"/>
    <property type="molecule type" value="Genomic_DNA"/>
</dbReference>
<feature type="signal peptide" evidence="1">
    <location>
        <begin position="1"/>
        <end position="23"/>
    </location>
</feature>
<dbReference type="RefSeq" id="XP_060293003.1">
    <property type="nucleotide sequence ID" value="XM_060442598.1"/>
</dbReference>
<keyword evidence="1" id="KW-0732">Signal</keyword>
<organism evidence="2 3">
    <name type="scientific">Lasiosphaeria miniovina</name>
    <dbReference type="NCBI Taxonomy" id="1954250"/>
    <lineage>
        <taxon>Eukaryota</taxon>
        <taxon>Fungi</taxon>
        <taxon>Dikarya</taxon>
        <taxon>Ascomycota</taxon>
        <taxon>Pezizomycotina</taxon>
        <taxon>Sordariomycetes</taxon>
        <taxon>Sordariomycetidae</taxon>
        <taxon>Sordariales</taxon>
        <taxon>Lasiosphaeriaceae</taxon>
        <taxon>Lasiosphaeria</taxon>
    </lineage>
</organism>
<evidence type="ECO:0000256" key="1">
    <source>
        <dbReference type="SAM" id="SignalP"/>
    </source>
</evidence>
<comment type="caution">
    <text evidence="2">The sequence shown here is derived from an EMBL/GenBank/DDBJ whole genome shotgun (WGS) entry which is preliminary data.</text>
</comment>